<keyword evidence="6" id="KW-1185">Reference proteome</keyword>
<dbReference type="InterPro" id="IPR029058">
    <property type="entry name" value="AB_hydrolase_fold"/>
</dbReference>
<sequence>MGAGVGYAAADGVALVPGVGGTGHTRRVHDPGRSRSALPLKGAGITTVPPDTLSRIRTGAYAGAAPAHGWHPLVVLSPGFSLPRSSLTSLGEDLASQGYVVAGIDHTYENFGETFPDGHTTTCVACEFDPLLLMSTAAMHTPSSRDTTWSDAWQHLTGWKPWITVTGTERSSFTDRHPLADELGRTFGADISGARAVQITRAYGAFFDRSLRHRPEPPLDGPSSIDPKVTFWN</sequence>
<evidence type="ECO:0000313" key="6">
    <source>
        <dbReference type="Proteomes" id="UP001589627"/>
    </source>
</evidence>
<evidence type="ECO:0000256" key="4">
    <source>
        <dbReference type="SAM" id="MobiDB-lite"/>
    </source>
</evidence>
<dbReference type="Proteomes" id="UP001589627">
    <property type="component" value="Unassembled WGS sequence"/>
</dbReference>
<dbReference type="EMBL" id="JBHLZP010000181">
    <property type="protein sequence ID" value="MFB9835147.1"/>
    <property type="molecule type" value="Genomic_DNA"/>
</dbReference>
<evidence type="ECO:0000256" key="3">
    <source>
        <dbReference type="ARBA" id="ARBA00023098"/>
    </source>
</evidence>
<dbReference type="Gene3D" id="3.40.50.1820">
    <property type="entry name" value="alpha/beta hydrolase"/>
    <property type="match status" value="2"/>
</dbReference>
<accession>A0ABV5YL85</accession>
<feature type="region of interest" description="Disordered" evidence="4">
    <location>
        <begin position="214"/>
        <end position="233"/>
    </location>
</feature>
<name>A0ABV5YL85_9ACTN</name>
<protein>
    <recommendedName>
        <fullName evidence="7">Lipase</fullName>
    </recommendedName>
</protein>
<evidence type="ECO:0000256" key="1">
    <source>
        <dbReference type="ARBA" id="ARBA00022801"/>
    </source>
</evidence>
<organism evidence="5 6">
    <name type="scientific">Actinoallomurus acaciae</name>
    <dbReference type="NCBI Taxonomy" id="502577"/>
    <lineage>
        <taxon>Bacteria</taxon>
        <taxon>Bacillati</taxon>
        <taxon>Actinomycetota</taxon>
        <taxon>Actinomycetes</taxon>
        <taxon>Streptosporangiales</taxon>
        <taxon>Thermomonosporaceae</taxon>
        <taxon>Actinoallomurus</taxon>
    </lineage>
</organism>
<comment type="caution">
    <text evidence="5">The sequence shown here is derived from an EMBL/GenBank/DDBJ whole genome shotgun (WGS) entry which is preliminary data.</text>
</comment>
<feature type="region of interest" description="Disordered" evidence="4">
    <location>
        <begin position="22"/>
        <end position="44"/>
    </location>
</feature>
<evidence type="ECO:0000313" key="5">
    <source>
        <dbReference type="EMBL" id="MFB9835147.1"/>
    </source>
</evidence>
<dbReference type="PANTHER" id="PTHR10272:SF0">
    <property type="entry name" value="PLATELET-ACTIVATING FACTOR ACETYLHYDROLASE"/>
    <property type="match status" value="1"/>
</dbReference>
<keyword evidence="1" id="KW-0378">Hydrolase</keyword>
<proteinExistence type="predicted"/>
<dbReference type="PANTHER" id="PTHR10272">
    <property type="entry name" value="PLATELET-ACTIVATING FACTOR ACETYLHYDROLASE"/>
    <property type="match status" value="1"/>
</dbReference>
<dbReference type="RefSeq" id="WP_378206080.1">
    <property type="nucleotide sequence ID" value="NZ_JBHLZP010000181.1"/>
</dbReference>
<keyword evidence="3" id="KW-0443">Lipid metabolism</keyword>
<gene>
    <name evidence="5" type="ORF">ACFFNX_23475</name>
</gene>
<reference evidence="5 6" key="1">
    <citation type="submission" date="2024-09" db="EMBL/GenBank/DDBJ databases">
        <authorList>
            <person name="Sun Q."/>
            <person name="Mori K."/>
        </authorList>
    </citation>
    <scope>NUCLEOTIDE SEQUENCE [LARGE SCALE GENOMIC DNA]</scope>
    <source>
        <strain evidence="5 6">TBRC 0563</strain>
    </source>
</reference>
<dbReference type="SUPFAM" id="SSF53474">
    <property type="entry name" value="alpha/beta-Hydrolases"/>
    <property type="match status" value="1"/>
</dbReference>
<keyword evidence="2" id="KW-0442">Lipid degradation</keyword>
<dbReference type="Pfam" id="PF03403">
    <property type="entry name" value="PAF-AH_p_II"/>
    <property type="match status" value="1"/>
</dbReference>
<evidence type="ECO:0008006" key="7">
    <source>
        <dbReference type="Google" id="ProtNLM"/>
    </source>
</evidence>
<evidence type="ECO:0000256" key="2">
    <source>
        <dbReference type="ARBA" id="ARBA00022963"/>
    </source>
</evidence>